<organism evidence="1 2">
    <name type="scientific">Cupriavidus campinensis</name>
    <dbReference type="NCBI Taxonomy" id="151783"/>
    <lineage>
        <taxon>Bacteria</taxon>
        <taxon>Pseudomonadati</taxon>
        <taxon>Pseudomonadota</taxon>
        <taxon>Betaproteobacteria</taxon>
        <taxon>Burkholderiales</taxon>
        <taxon>Burkholderiaceae</taxon>
        <taxon>Cupriavidus</taxon>
    </lineage>
</organism>
<proteinExistence type="predicted"/>
<protein>
    <submittedName>
        <fullName evidence="1">Uncharacterized protein</fullName>
    </submittedName>
</protein>
<evidence type="ECO:0000313" key="1">
    <source>
        <dbReference type="EMBL" id="TSP09181.1"/>
    </source>
</evidence>
<reference evidence="1 2" key="1">
    <citation type="submission" date="2019-05" db="EMBL/GenBank/DDBJ databases">
        <title>Whole genome sequence analysis of Cupriavidus campinensis S14E4C strain.</title>
        <authorList>
            <person name="Abbaszade G."/>
            <person name="Szabo A."/>
            <person name="Toumi M."/>
            <person name="Toth E."/>
        </authorList>
    </citation>
    <scope>NUCLEOTIDE SEQUENCE [LARGE SCALE GENOMIC DNA]</scope>
    <source>
        <strain evidence="1 2">S14E4C</strain>
    </source>
</reference>
<dbReference type="Proteomes" id="UP000318943">
    <property type="component" value="Unassembled WGS sequence"/>
</dbReference>
<gene>
    <name evidence="1" type="ORF">FGG12_28985</name>
</gene>
<dbReference type="RefSeq" id="WP_144203624.1">
    <property type="nucleotide sequence ID" value="NZ_VCIZ01000035.1"/>
</dbReference>
<comment type="caution">
    <text evidence="1">The sequence shown here is derived from an EMBL/GenBank/DDBJ whole genome shotgun (WGS) entry which is preliminary data.</text>
</comment>
<dbReference type="EMBL" id="VCIZ01000035">
    <property type="protein sequence ID" value="TSP09181.1"/>
    <property type="molecule type" value="Genomic_DNA"/>
</dbReference>
<evidence type="ECO:0000313" key="2">
    <source>
        <dbReference type="Proteomes" id="UP000318943"/>
    </source>
</evidence>
<accession>A0ABY3EE39</accession>
<keyword evidence="2" id="KW-1185">Reference proteome</keyword>
<name>A0ABY3EE39_9BURK</name>
<sequence>MATLYLNPEGILYPRRPILCADDVRVLSANVALFDGVLAEFPSTQIVLHSWLVYEVGYHQAVGMLSPLAQERIIGATIPGNRICPFRHSSKPTRREWLRADLKRRHPPYPVLLDTDARQVLPSLIEYSLIICEWITTPLEGDAAALCELLQEVERPYTSTSPTKPLSRQEDCSKFLAG</sequence>